<comment type="function">
    <text evidence="7">Component of the Mediator complex, a coactivator involved in the regulated transcription of nearly all RNA polymerase II-dependent genes. Mediator functions as a bridge to convey information from gene-specific regulatory proteins to the basal RNA polymerase II transcription machinery. Mediator is recruited to promoters by direct interactions with regulatory proteins and serves as a scaffold for the assembly of a functional preinitiation complex with RNA polymerase II and the general transcription factors.</text>
</comment>
<dbReference type="InterPro" id="IPR055122">
    <property type="entry name" value="Med14_N"/>
</dbReference>
<evidence type="ECO:0000256" key="1">
    <source>
        <dbReference type="ARBA" id="ARBA00004123"/>
    </source>
</evidence>
<dbReference type="PANTHER" id="PTHR12809">
    <property type="entry name" value="MEDIATOR COMPLEX SUBUNIT"/>
    <property type="match status" value="1"/>
</dbReference>
<dbReference type="EMBL" id="KB741276">
    <property type="protein sequence ID" value="ENN71320.1"/>
    <property type="molecule type" value="Genomic_DNA"/>
</dbReference>
<evidence type="ECO:0000256" key="2">
    <source>
        <dbReference type="ARBA" id="ARBA00007813"/>
    </source>
</evidence>
<feature type="domain" description="Mediator complex subunit MED14 N-terminal" evidence="8">
    <location>
        <begin position="34"/>
        <end position="99"/>
    </location>
</feature>
<accession>N6TPY9</accession>
<organism evidence="9">
    <name type="scientific">Dendroctonus ponderosae</name>
    <name type="common">Mountain pine beetle</name>
    <dbReference type="NCBI Taxonomy" id="77166"/>
    <lineage>
        <taxon>Eukaryota</taxon>
        <taxon>Metazoa</taxon>
        <taxon>Ecdysozoa</taxon>
        <taxon>Arthropoda</taxon>
        <taxon>Hexapoda</taxon>
        <taxon>Insecta</taxon>
        <taxon>Pterygota</taxon>
        <taxon>Neoptera</taxon>
        <taxon>Endopterygota</taxon>
        <taxon>Coleoptera</taxon>
        <taxon>Polyphaga</taxon>
        <taxon>Cucujiformia</taxon>
        <taxon>Curculionidae</taxon>
        <taxon>Scolytinae</taxon>
        <taxon>Dendroctonus</taxon>
    </lineage>
</organism>
<dbReference type="GO" id="GO:0070847">
    <property type="term" value="C:core mediator complex"/>
    <property type="evidence" value="ECO:0007669"/>
    <property type="project" value="TreeGrafter"/>
</dbReference>
<dbReference type="OMA" id="IFYIYIR"/>
<dbReference type="PANTHER" id="PTHR12809:SF2">
    <property type="entry name" value="MEDIATOR OF RNA POLYMERASE II TRANSCRIPTION SUBUNIT 14"/>
    <property type="match status" value="1"/>
</dbReference>
<dbReference type="OrthoDB" id="205099at2759"/>
<comment type="subunit">
    <text evidence="7">Component of the Mediator complex.</text>
</comment>
<comment type="similarity">
    <text evidence="2 7">Belongs to the Mediator complex subunit 14 family.</text>
</comment>
<feature type="non-terminal residue" evidence="9">
    <location>
        <position position="1"/>
    </location>
</feature>
<reference evidence="9" key="1">
    <citation type="journal article" date="2013" name="Genome Biol.">
        <title>Draft genome of the mountain pine beetle, Dendroctonus ponderosae Hopkins, a major forest pest.</title>
        <authorList>
            <person name="Keeling C.I."/>
            <person name="Yuen M.M."/>
            <person name="Liao N.Y."/>
            <person name="Docking T.R."/>
            <person name="Chan S.K."/>
            <person name="Taylor G.A."/>
            <person name="Palmquist D.L."/>
            <person name="Jackman S.D."/>
            <person name="Nguyen A."/>
            <person name="Li M."/>
            <person name="Henderson H."/>
            <person name="Janes J.K."/>
            <person name="Zhao Y."/>
            <person name="Pandoh P."/>
            <person name="Moore R."/>
            <person name="Sperling F.A."/>
            <person name="Huber D.P."/>
            <person name="Birol I."/>
            <person name="Jones S.J."/>
            <person name="Bohlmann J."/>
        </authorList>
    </citation>
    <scope>NUCLEOTIDE SEQUENCE</scope>
</reference>
<name>N6TPY9_DENPD</name>
<keyword evidence="6 7" id="KW-0539">Nucleus</keyword>
<dbReference type="Pfam" id="PF08638">
    <property type="entry name" value="Med14"/>
    <property type="match status" value="1"/>
</dbReference>
<evidence type="ECO:0000256" key="4">
    <source>
        <dbReference type="ARBA" id="ARBA00023159"/>
    </source>
</evidence>
<dbReference type="GO" id="GO:0006357">
    <property type="term" value="P:regulation of transcription by RNA polymerase II"/>
    <property type="evidence" value="ECO:0007669"/>
    <property type="project" value="InterPro"/>
</dbReference>
<evidence type="ECO:0000256" key="5">
    <source>
        <dbReference type="ARBA" id="ARBA00023163"/>
    </source>
</evidence>
<dbReference type="AlphaFoldDB" id="N6TPY9"/>
<dbReference type="InterPro" id="IPR013947">
    <property type="entry name" value="Mediator_Med14"/>
</dbReference>
<evidence type="ECO:0000313" key="9">
    <source>
        <dbReference type="EMBL" id="ENN71320.1"/>
    </source>
</evidence>
<keyword evidence="5 7" id="KW-0804">Transcription</keyword>
<sequence length="103" mass="11531">MAPLPLEGLQNPVANTIGQGAMSGPQEGNRGGMMSLAMLIDFIIQRTYHELTVLAELLPRKTDMERKIEIYNFSTRTRQLFVRLLALVKWANSASKVEKSAVR</sequence>
<proteinExistence type="inferred from homology"/>
<keyword evidence="4 7" id="KW-0010">Activator</keyword>
<dbReference type="GO" id="GO:0016592">
    <property type="term" value="C:mediator complex"/>
    <property type="evidence" value="ECO:0007669"/>
    <property type="project" value="UniProtKB-UniRule"/>
</dbReference>
<keyword evidence="3 7" id="KW-0805">Transcription regulation</keyword>
<dbReference type="HOGENOM" id="CLU_2266438_0_0_1"/>
<dbReference type="GO" id="GO:0003712">
    <property type="term" value="F:transcription coregulator activity"/>
    <property type="evidence" value="ECO:0007669"/>
    <property type="project" value="UniProtKB-UniRule"/>
</dbReference>
<gene>
    <name evidence="9" type="ORF">YQE_11994</name>
</gene>
<evidence type="ECO:0000256" key="6">
    <source>
        <dbReference type="ARBA" id="ARBA00023242"/>
    </source>
</evidence>
<protein>
    <recommendedName>
        <fullName evidence="7">Mediator of RNA polymerase II transcription subunit 14</fullName>
    </recommendedName>
    <alternativeName>
        <fullName evidence="7">Mediator complex subunit 14</fullName>
    </alternativeName>
</protein>
<evidence type="ECO:0000259" key="8">
    <source>
        <dbReference type="Pfam" id="PF08638"/>
    </source>
</evidence>
<comment type="subcellular location">
    <subcellularLocation>
        <location evidence="1 7">Nucleus</location>
    </subcellularLocation>
</comment>
<evidence type="ECO:0000256" key="7">
    <source>
        <dbReference type="RuleBase" id="RU365082"/>
    </source>
</evidence>
<evidence type="ECO:0000256" key="3">
    <source>
        <dbReference type="ARBA" id="ARBA00023015"/>
    </source>
</evidence>